<dbReference type="GO" id="GO:0005874">
    <property type="term" value="C:microtubule"/>
    <property type="evidence" value="ECO:0007669"/>
    <property type="project" value="UniProtKB-KW"/>
</dbReference>
<dbReference type="GO" id="GO:0015031">
    <property type="term" value="P:protein transport"/>
    <property type="evidence" value="ECO:0007669"/>
    <property type="project" value="UniProtKB-KW"/>
</dbReference>
<organism evidence="19 20">
    <name type="scientific">Hesseltinella vesiculosa</name>
    <dbReference type="NCBI Taxonomy" id="101127"/>
    <lineage>
        <taxon>Eukaryota</taxon>
        <taxon>Fungi</taxon>
        <taxon>Fungi incertae sedis</taxon>
        <taxon>Mucoromycota</taxon>
        <taxon>Mucoromycotina</taxon>
        <taxon>Mucoromycetes</taxon>
        <taxon>Mucorales</taxon>
        <taxon>Cunninghamellaceae</taxon>
        <taxon>Hesseltinella</taxon>
    </lineage>
</organism>
<feature type="transmembrane region" description="Helical" evidence="18">
    <location>
        <begin position="356"/>
        <end position="375"/>
    </location>
</feature>
<evidence type="ECO:0000256" key="16">
    <source>
        <dbReference type="ARBA" id="ARBA00023242"/>
    </source>
</evidence>
<dbReference type="AlphaFoldDB" id="A0A1X2GBU8"/>
<keyword evidence="9" id="KW-0493">Microtubule</keyword>
<dbReference type="PANTHER" id="PTHR31794:SF2">
    <property type="entry name" value="AUXIN EFFLUX TRANSPORTER FAMILY PROTEIN (EUROFUNG)"/>
    <property type="match status" value="1"/>
</dbReference>
<dbReference type="GO" id="GO:0005783">
    <property type="term" value="C:endoplasmic reticulum"/>
    <property type="evidence" value="ECO:0007669"/>
    <property type="project" value="TreeGrafter"/>
</dbReference>
<dbReference type="Pfam" id="PF03547">
    <property type="entry name" value="Mem_trans"/>
    <property type="match status" value="1"/>
</dbReference>
<dbReference type="Proteomes" id="UP000242146">
    <property type="component" value="Unassembled WGS sequence"/>
</dbReference>
<dbReference type="CDD" id="cd21452">
    <property type="entry name" value="DLC-like_DYNLL1_DYNLL2"/>
    <property type="match status" value="1"/>
</dbReference>
<evidence type="ECO:0000256" key="11">
    <source>
        <dbReference type="ARBA" id="ARBA00022927"/>
    </source>
</evidence>
<evidence type="ECO:0000256" key="7">
    <source>
        <dbReference type="ARBA" id="ARBA00022490"/>
    </source>
</evidence>
<feature type="transmembrane region" description="Helical" evidence="18">
    <location>
        <begin position="425"/>
        <end position="451"/>
    </location>
</feature>
<evidence type="ECO:0000256" key="6">
    <source>
        <dbReference type="ARBA" id="ARBA00022448"/>
    </source>
</evidence>
<dbReference type="FunFam" id="3.30.740.10:FF:000005">
    <property type="entry name" value="Dynein light chain"/>
    <property type="match status" value="1"/>
</dbReference>
<dbReference type="OrthoDB" id="191139at2759"/>
<feature type="transmembrane region" description="Helical" evidence="18">
    <location>
        <begin position="463"/>
        <end position="485"/>
    </location>
</feature>
<evidence type="ECO:0000256" key="8">
    <source>
        <dbReference type="ARBA" id="ARBA00022692"/>
    </source>
</evidence>
<dbReference type="InterPro" id="IPR004776">
    <property type="entry name" value="Mem_transp_PIN-like"/>
</dbReference>
<dbReference type="InterPro" id="IPR037177">
    <property type="entry name" value="DLC_sf"/>
</dbReference>
<dbReference type="GO" id="GO:0030286">
    <property type="term" value="C:dynein complex"/>
    <property type="evidence" value="ECO:0007669"/>
    <property type="project" value="UniProtKB-KW"/>
</dbReference>
<accession>A0A1X2GBU8</accession>
<dbReference type="SUPFAM" id="SSF54648">
    <property type="entry name" value="DLC"/>
    <property type="match status" value="1"/>
</dbReference>
<evidence type="ECO:0000256" key="1">
    <source>
        <dbReference type="ARBA" id="ARBA00004123"/>
    </source>
</evidence>
<feature type="transmembrane region" description="Helical" evidence="18">
    <location>
        <begin position="395"/>
        <end position="413"/>
    </location>
</feature>
<gene>
    <name evidence="19" type="ORF">DM01DRAFT_1325155</name>
</gene>
<keyword evidence="16" id="KW-0539">Nucleus</keyword>
<feature type="transmembrane region" description="Helical" evidence="18">
    <location>
        <begin position="69"/>
        <end position="88"/>
    </location>
</feature>
<feature type="region of interest" description="Disordered" evidence="17">
    <location>
        <begin position="272"/>
        <end position="294"/>
    </location>
</feature>
<keyword evidence="12 18" id="KW-1133">Transmembrane helix</keyword>
<dbReference type="PANTHER" id="PTHR31794">
    <property type="entry name" value="AUXIN EFFLUX TRANSPORTER FAMILY PROTEIN (EUROFUNG)"/>
    <property type="match status" value="1"/>
</dbReference>
<evidence type="ECO:0000256" key="12">
    <source>
        <dbReference type="ARBA" id="ARBA00022989"/>
    </source>
</evidence>
<dbReference type="STRING" id="101127.A0A1X2GBU8"/>
<evidence type="ECO:0000313" key="19">
    <source>
        <dbReference type="EMBL" id="ORX50154.1"/>
    </source>
</evidence>
<evidence type="ECO:0000256" key="14">
    <source>
        <dbReference type="ARBA" id="ARBA00023136"/>
    </source>
</evidence>
<evidence type="ECO:0000256" key="15">
    <source>
        <dbReference type="ARBA" id="ARBA00023212"/>
    </source>
</evidence>
<dbReference type="InterPro" id="IPR001372">
    <property type="entry name" value="Dynein_light_chain_typ-1/2"/>
</dbReference>
<keyword evidence="20" id="KW-1185">Reference proteome</keyword>
<keyword evidence="11" id="KW-0653">Protein transport</keyword>
<keyword evidence="7" id="KW-0963">Cytoplasm</keyword>
<dbReference type="Gene3D" id="3.30.740.10">
    <property type="entry name" value="Protein Inhibitor Of Neuronal Nitric Oxide Synthase"/>
    <property type="match status" value="1"/>
</dbReference>
<dbReference type="GO" id="GO:0016020">
    <property type="term" value="C:membrane"/>
    <property type="evidence" value="ECO:0007669"/>
    <property type="project" value="UniProtKB-SubCell"/>
</dbReference>
<evidence type="ECO:0000256" key="5">
    <source>
        <dbReference type="ARBA" id="ARBA00015062"/>
    </source>
</evidence>
<sequence>MSESKAVIKSVDMSDEMQQEAVDVTTQALEKYEIEKDIAAHIKREFDKKYGPTWHCVVGRHFGSFVTHAAIQAILQVITIVGLGFIYAKLGYFSMEKQKWLAKLNLVFFTPCLLFSNVSSIISMEKLIAFWPIPVFYYTFSLVFYILSQITTRATGLNPAYRRFVLACMMFQNTNSFPLATISSLAVSEAGKMLFWNDEDTTESVAARGISYTLFFAIFGNLLRWSYGYQLLRRKPEDYDEIVSIEDEEQHAEGRPVLPERDSYLTIPSQDQRIHVPTSSSSSSISDSGSLRMPNRRLSSMTLTASADQDPFLKKRASETTALLPSSTINESSPRGFVGWIKTIARKIDSFMTPPLYAAALALFVGLTPLKPLLWDKSSFLYPSFTKGIETCGKAAVPIILSCLGSQLYSIANDAQSSSAEMRKPVALAVGLRMGIAPMVVTPLVVLFAKYGAAYSLLATDPVFLVMMVVLGSTPVAVNLMQLCQTNGAFEEEMIQVLFWSYGVVCVPLSTLTVFLALKVVDNVL</sequence>
<protein>
    <recommendedName>
        <fullName evidence="5">Dynein light chain 1, cytoplasmic</fullName>
    </recommendedName>
</protein>
<feature type="transmembrane region" description="Helical" evidence="18">
    <location>
        <begin position="497"/>
        <end position="518"/>
    </location>
</feature>
<comment type="similarity">
    <text evidence="4">Belongs to the dynein light chain family.</text>
</comment>
<evidence type="ECO:0000256" key="18">
    <source>
        <dbReference type="SAM" id="Phobius"/>
    </source>
</evidence>
<feature type="transmembrane region" description="Helical" evidence="18">
    <location>
        <begin position="100"/>
        <end position="122"/>
    </location>
</feature>
<keyword evidence="14 18" id="KW-0472">Membrane</keyword>
<keyword evidence="10" id="KW-0509">mRNA transport</keyword>
<keyword evidence="8 18" id="KW-0812">Transmembrane</keyword>
<keyword evidence="13" id="KW-0243">Dynein</keyword>
<keyword evidence="15" id="KW-0206">Cytoskeleton</keyword>
<dbReference type="GO" id="GO:0005634">
    <property type="term" value="C:nucleus"/>
    <property type="evidence" value="ECO:0007669"/>
    <property type="project" value="UniProtKB-SubCell"/>
</dbReference>
<dbReference type="EMBL" id="MCGT01000024">
    <property type="protein sequence ID" value="ORX50154.1"/>
    <property type="molecule type" value="Genomic_DNA"/>
</dbReference>
<reference evidence="19 20" key="1">
    <citation type="submission" date="2016-07" db="EMBL/GenBank/DDBJ databases">
        <title>Pervasive Adenine N6-methylation of Active Genes in Fungi.</title>
        <authorList>
            <consortium name="DOE Joint Genome Institute"/>
            <person name="Mondo S.J."/>
            <person name="Dannebaum R.O."/>
            <person name="Kuo R.C."/>
            <person name="Labutti K."/>
            <person name="Haridas S."/>
            <person name="Kuo A."/>
            <person name="Salamov A."/>
            <person name="Ahrendt S.R."/>
            <person name="Lipzen A."/>
            <person name="Sullivan W."/>
            <person name="Andreopoulos W.B."/>
            <person name="Clum A."/>
            <person name="Lindquist E."/>
            <person name="Daum C."/>
            <person name="Ramamoorthy G.K."/>
            <person name="Gryganskyi A."/>
            <person name="Culley D."/>
            <person name="Magnuson J.K."/>
            <person name="James T.Y."/>
            <person name="O'Malley M.A."/>
            <person name="Stajich J.E."/>
            <person name="Spatafora J.W."/>
            <person name="Visel A."/>
            <person name="Grigoriev I.V."/>
        </authorList>
    </citation>
    <scope>NUCLEOTIDE SEQUENCE [LARGE SCALE GENOMIC DNA]</scope>
    <source>
        <strain evidence="19 20">NRRL 3301</strain>
    </source>
</reference>
<feature type="compositionally biased region" description="Low complexity" evidence="17">
    <location>
        <begin position="279"/>
        <end position="290"/>
    </location>
</feature>
<feature type="transmembrane region" description="Helical" evidence="18">
    <location>
        <begin position="205"/>
        <end position="225"/>
    </location>
</feature>
<evidence type="ECO:0000313" key="20">
    <source>
        <dbReference type="Proteomes" id="UP000242146"/>
    </source>
</evidence>
<dbReference type="GO" id="GO:0007017">
    <property type="term" value="P:microtubule-based process"/>
    <property type="evidence" value="ECO:0007669"/>
    <property type="project" value="InterPro"/>
</dbReference>
<feature type="transmembrane region" description="Helical" evidence="18">
    <location>
        <begin position="160"/>
        <end position="185"/>
    </location>
</feature>
<evidence type="ECO:0000256" key="13">
    <source>
        <dbReference type="ARBA" id="ARBA00023017"/>
    </source>
</evidence>
<evidence type="ECO:0000256" key="10">
    <source>
        <dbReference type="ARBA" id="ARBA00022816"/>
    </source>
</evidence>
<evidence type="ECO:0000256" key="3">
    <source>
        <dbReference type="ARBA" id="ARBA00004245"/>
    </source>
</evidence>
<dbReference type="SMART" id="SM01375">
    <property type="entry name" value="Dynein_light"/>
    <property type="match status" value="1"/>
</dbReference>
<evidence type="ECO:0000256" key="4">
    <source>
        <dbReference type="ARBA" id="ARBA00010156"/>
    </source>
</evidence>
<evidence type="ECO:0000256" key="17">
    <source>
        <dbReference type="SAM" id="MobiDB-lite"/>
    </source>
</evidence>
<feature type="transmembrane region" description="Helical" evidence="18">
    <location>
        <begin position="128"/>
        <end position="148"/>
    </location>
</feature>
<keyword evidence="6" id="KW-0813">Transport</keyword>
<dbReference type="GO" id="GO:0055085">
    <property type="term" value="P:transmembrane transport"/>
    <property type="evidence" value="ECO:0007669"/>
    <property type="project" value="InterPro"/>
</dbReference>
<comment type="caution">
    <text evidence="19">The sequence shown here is derived from an EMBL/GenBank/DDBJ whole genome shotgun (WGS) entry which is preliminary data.</text>
</comment>
<evidence type="ECO:0000256" key="2">
    <source>
        <dbReference type="ARBA" id="ARBA00004141"/>
    </source>
</evidence>
<proteinExistence type="inferred from homology"/>
<name>A0A1X2GBU8_9FUNG</name>
<evidence type="ECO:0000256" key="9">
    <source>
        <dbReference type="ARBA" id="ARBA00022701"/>
    </source>
</evidence>
<dbReference type="GO" id="GO:0051028">
    <property type="term" value="P:mRNA transport"/>
    <property type="evidence" value="ECO:0007669"/>
    <property type="project" value="UniProtKB-KW"/>
</dbReference>
<comment type="subcellular location">
    <subcellularLocation>
        <location evidence="3">Cytoplasm</location>
        <location evidence="3">Cytoskeleton</location>
    </subcellularLocation>
    <subcellularLocation>
        <location evidence="2">Membrane</location>
        <topology evidence="2">Multi-pass membrane protein</topology>
    </subcellularLocation>
    <subcellularLocation>
        <location evidence="1">Nucleus</location>
    </subcellularLocation>
</comment>